<dbReference type="AlphaFoldDB" id="A0A2X0LQU5"/>
<protein>
    <submittedName>
        <fullName evidence="1">BQ5605_C013g07072 protein</fullName>
    </submittedName>
</protein>
<accession>A0A2X0LQU5</accession>
<evidence type="ECO:0000313" key="1">
    <source>
        <dbReference type="EMBL" id="SGY14739.1"/>
    </source>
</evidence>
<sequence length="217" mass="24173">MVRSFALVKIYGMAREGRSLVSGQYPRVKARLVSLYWIAFLSAPTAQQPALEIQPREDIRRCRGDEWLGLGCGLLVPGDLYLRLRPPTLTPRRSQPTRRIAIYEPQSKKQKMRYILVQCSWANRLLSASTLFDAPCSDHRPVVATFALPTSNADAEPPLSLPSTSDFISRLNPTVFDDQDFVASIPGVVDEVYRRLEGTAPLGDVYDAALRAVAVLL</sequence>
<gene>
    <name evidence="1" type="primary">BQ5605_C013g07072</name>
    <name evidence="1" type="ORF">BQ5605_C013G07072</name>
</gene>
<organism evidence="1 2">
    <name type="scientific">Microbotryum silenes-dioicae</name>
    <dbReference type="NCBI Taxonomy" id="796604"/>
    <lineage>
        <taxon>Eukaryota</taxon>
        <taxon>Fungi</taxon>
        <taxon>Dikarya</taxon>
        <taxon>Basidiomycota</taxon>
        <taxon>Pucciniomycotina</taxon>
        <taxon>Microbotryomycetes</taxon>
        <taxon>Microbotryales</taxon>
        <taxon>Microbotryaceae</taxon>
        <taxon>Microbotryum</taxon>
    </lineage>
</organism>
<dbReference type="InterPro" id="IPR036691">
    <property type="entry name" value="Endo/exonu/phosph_ase_sf"/>
</dbReference>
<name>A0A2X0LQU5_9BASI</name>
<dbReference type="SUPFAM" id="SSF56219">
    <property type="entry name" value="DNase I-like"/>
    <property type="match status" value="1"/>
</dbReference>
<evidence type="ECO:0000313" key="2">
    <source>
        <dbReference type="Proteomes" id="UP000249464"/>
    </source>
</evidence>
<dbReference type="EMBL" id="FQNC01000013">
    <property type="protein sequence ID" value="SGY14739.1"/>
    <property type="molecule type" value="Genomic_DNA"/>
</dbReference>
<proteinExistence type="predicted"/>
<reference evidence="1 2" key="1">
    <citation type="submission" date="2016-11" db="EMBL/GenBank/DDBJ databases">
        <authorList>
            <person name="Jaros S."/>
            <person name="Januszkiewicz K."/>
            <person name="Wedrychowicz H."/>
        </authorList>
    </citation>
    <scope>NUCLEOTIDE SEQUENCE [LARGE SCALE GENOMIC DNA]</scope>
</reference>
<keyword evidence="2" id="KW-1185">Reference proteome</keyword>
<dbReference type="Proteomes" id="UP000249464">
    <property type="component" value="Unassembled WGS sequence"/>
</dbReference>